<evidence type="ECO:0000313" key="5">
    <source>
        <dbReference type="Proteomes" id="UP000256645"/>
    </source>
</evidence>
<feature type="domain" description="NAD-dependent epimerase/dehydratase" evidence="3">
    <location>
        <begin position="10"/>
        <end position="204"/>
    </location>
</feature>
<gene>
    <name evidence="4" type="ORF">BP6252_05493</name>
</gene>
<proteinExistence type="inferred from homology"/>
<dbReference type="PANTHER" id="PTHR10366">
    <property type="entry name" value="NAD DEPENDENT EPIMERASE/DEHYDRATASE"/>
    <property type="match status" value="1"/>
</dbReference>
<dbReference type="InterPro" id="IPR001509">
    <property type="entry name" value="Epimerase_deHydtase"/>
</dbReference>
<dbReference type="Gene3D" id="3.40.50.720">
    <property type="entry name" value="NAD(P)-binding Rossmann-like Domain"/>
    <property type="match status" value="1"/>
</dbReference>
<dbReference type="PANTHER" id="PTHR10366:SF579">
    <property type="entry name" value="3-BETA HYDROXYSTEROID DEHYDROGENASE_ISOMERASE FAMILY PROTEIN (AFU_ORTHOLOGUE AFUA_3G02250)"/>
    <property type="match status" value="1"/>
</dbReference>
<dbReference type="EMBL" id="PDLM01000005">
    <property type="protein sequence ID" value="RDW77440.1"/>
    <property type="molecule type" value="Genomic_DNA"/>
</dbReference>
<protein>
    <submittedName>
        <fullName evidence="4">NAD dependent epimerase</fullName>
    </submittedName>
</protein>
<organism evidence="4 5">
    <name type="scientific">Coleophoma cylindrospora</name>
    <dbReference type="NCBI Taxonomy" id="1849047"/>
    <lineage>
        <taxon>Eukaryota</taxon>
        <taxon>Fungi</taxon>
        <taxon>Dikarya</taxon>
        <taxon>Ascomycota</taxon>
        <taxon>Pezizomycotina</taxon>
        <taxon>Leotiomycetes</taxon>
        <taxon>Helotiales</taxon>
        <taxon>Dermateaceae</taxon>
        <taxon>Coleophoma</taxon>
    </lineage>
</organism>
<evidence type="ECO:0000256" key="1">
    <source>
        <dbReference type="ARBA" id="ARBA00023002"/>
    </source>
</evidence>
<dbReference type="Proteomes" id="UP000256645">
    <property type="component" value="Unassembled WGS sequence"/>
</dbReference>
<keyword evidence="5" id="KW-1185">Reference proteome</keyword>
<name>A0A3D8RU05_9HELO</name>
<dbReference type="STRING" id="1849047.A0A3D8RU05"/>
<sequence>MPSITAPATVLVTGANGFIAAHCVAHLLQANFKVVGTVRSSAKAAAVLQMHFNHPNLRLEIVPDVTTESCFNAAVKGCDAVLHLAAPFGYAYKDFEEELLLPSINGTLAICEAASQEESVQRVVLTSSFASVYDASSGLNPEKTYTEEDWCPLTYEDGKNAAITPVAYRASKVLAEKTAWDFVEERNPKWDLVTLCPGMVFGALLPGTIESLEHLNTSNAIVWSLIDAKSVPDTKAPIWTSATALAAAHTSALVTAAASGERFLVTNGTYDFQELADIIHASSDTPVNIKMRVPKGESGRRLAESHYKVDNRKGLKALALEEPSLESTVIPLIKQLAELETITANI</sequence>
<dbReference type="InterPro" id="IPR050425">
    <property type="entry name" value="NAD(P)_dehydrat-like"/>
</dbReference>
<reference evidence="4 5" key="1">
    <citation type="journal article" date="2018" name="IMA Fungus">
        <title>IMA Genome-F 9: Draft genome sequence of Annulohypoxylon stygium, Aspergillus mulundensis, Berkeleyomyces basicola (syn. Thielaviopsis basicola), Ceratocystis smalleyi, two Cercospora beticola strains, Coleophoma cylindrospora, Fusarium fracticaudum, Phialophora cf. hyalina, and Morchella septimelata.</title>
        <authorList>
            <person name="Wingfield B.D."/>
            <person name="Bills G.F."/>
            <person name="Dong Y."/>
            <person name="Huang W."/>
            <person name="Nel W.J."/>
            <person name="Swalarsk-Parry B.S."/>
            <person name="Vaghefi N."/>
            <person name="Wilken P.M."/>
            <person name="An Z."/>
            <person name="de Beer Z.W."/>
            <person name="De Vos L."/>
            <person name="Chen L."/>
            <person name="Duong T.A."/>
            <person name="Gao Y."/>
            <person name="Hammerbacher A."/>
            <person name="Kikkert J.R."/>
            <person name="Li Y."/>
            <person name="Li H."/>
            <person name="Li K."/>
            <person name="Li Q."/>
            <person name="Liu X."/>
            <person name="Ma X."/>
            <person name="Naidoo K."/>
            <person name="Pethybridge S.J."/>
            <person name="Sun J."/>
            <person name="Steenkamp E.T."/>
            <person name="van der Nest M.A."/>
            <person name="van Wyk S."/>
            <person name="Wingfield M.J."/>
            <person name="Xiong C."/>
            <person name="Yue Q."/>
            <person name="Zhang X."/>
        </authorList>
    </citation>
    <scope>NUCLEOTIDE SEQUENCE [LARGE SCALE GENOMIC DNA]</scope>
    <source>
        <strain evidence="4 5">BP6252</strain>
    </source>
</reference>
<comment type="caution">
    <text evidence="4">The sequence shown here is derived from an EMBL/GenBank/DDBJ whole genome shotgun (WGS) entry which is preliminary data.</text>
</comment>
<evidence type="ECO:0000313" key="4">
    <source>
        <dbReference type="EMBL" id="RDW77440.1"/>
    </source>
</evidence>
<evidence type="ECO:0000256" key="2">
    <source>
        <dbReference type="ARBA" id="ARBA00023445"/>
    </source>
</evidence>
<keyword evidence="1" id="KW-0560">Oxidoreductase</keyword>
<dbReference type="SUPFAM" id="SSF51735">
    <property type="entry name" value="NAD(P)-binding Rossmann-fold domains"/>
    <property type="match status" value="1"/>
</dbReference>
<comment type="similarity">
    <text evidence="2">Belongs to the NAD(P)-dependent epimerase/dehydratase family. Dihydroflavonol-4-reductase subfamily.</text>
</comment>
<accession>A0A3D8RU05</accession>
<dbReference type="AlphaFoldDB" id="A0A3D8RU05"/>
<evidence type="ECO:0000259" key="3">
    <source>
        <dbReference type="Pfam" id="PF01370"/>
    </source>
</evidence>
<dbReference type="GO" id="GO:0016616">
    <property type="term" value="F:oxidoreductase activity, acting on the CH-OH group of donors, NAD or NADP as acceptor"/>
    <property type="evidence" value="ECO:0007669"/>
    <property type="project" value="TreeGrafter"/>
</dbReference>
<dbReference type="Pfam" id="PF01370">
    <property type="entry name" value="Epimerase"/>
    <property type="match status" value="1"/>
</dbReference>
<dbReference type="OrthoDB" id="2735536at2759"/>
<dbReference type="InterPro" id="IPR036291">
    <property type="entry name" value="NAD(P)-bd_dom_sf"/>
</dbReference>